<comment type="subunit">
    <text evidence="6">Forms polymers.</text>
</comment>
<dbReference type="AlphaFoldDB" id="A0A519BC82"/>
<dbReference type="GO" id="GO:0008360">
    <property type="term" value="P:regulation of cell shape"/>
    <property type="evidence" value="ECO:0007669"/>
    <property type="project" value="UniProtKB-UniRule"/>
</dbReference>
<keyword evidence="3 6" id="KW-0067">ATP-binding</keyword>
<organism evidence="7 8">
    <name type="scientific">Candidatus Acidulodesulfobacterium ferriphilum</name>
    <dbReference type="NCBI Taxonomy" id="2597223"/>
    <lineage>
        <taxon>Bacteria</taxon>
        <taxon>Deltaproteobacteria</taxon>
        <taxon>Candidatus Acidulodesulfobacterales</taxon>
        <taxon>Candidatus Acidulodesulfobacterium</taxon>
    </lineage>
</organism>
<keyword evidence="2 6" id="KW-0547">Nucleotide-binding</keyword>
<comment type="caution">
    <text evidence="7">The sequence shown here is derived from an EMBL/GenBank/DDBJ whole genome shotgun (WGS) entry which is preliminary data.</text>
</comment>
<dbReference type="NCBIfam" id="TIGR00904">
    <property type="entry name" value="mreB"/>
    <property type="match status" value="1"/>
</dbReference>
<dbReference type="PANTHER" id="PTHR42749:SF1">
    <property type="entry name" value="CELL SHAPE-DETERMINING PROTEIN MREB"/>
    <property type="match status" value="1"/>
</dbReference>
<proteinExistence type="inferred from homology"/>
<feature type="binding site" evidence="6">
    <location>
        <begin position="215"/>
        <end position="218"/>
    </location>
    <ligand>
        <name>ATP</name>
        <dbReference type="ChEBI" id="CHEBI:30616"/>
    </ligand>
</feature>
<dbReference type="PANTHER" id="PTHR42749">
    <property type="entry name" value="CELL SHAPE-DETERMINING PROTEIN MREB"/>
    <property type="match status" value="1"/>
</dbReference>
<dbReference type="NCBIfam" id="NF010539">
    <property type="entry name" value="PRK13927.1"/>
    <property type="match status" value="1"/>
</dbReference>
<evidence type="ECO:0000256" key="1">
    <source>
        <dbReference type="ARBA" id="ARBA00022490"/>
    </source>
</evidence>
<dbReference type="InterPro" id="IPR056546">
    <property type="entry name" value="MreB_MamK-like"/>
</dbReference>
<evidence type="ECO:0000256" key="3">
    <source>
        <dbReference type="ARBA" id="ARBA00022840"/>
    </source>
</evidence>
<evidence type="ECO:0000256" key="2">
    <source>
        <dbReference type="ARBA" id="ARBA00022741"/>
    </source>
</evidence>
<dbReference type="InterPro" id="IPR004753">
    <property type="entry name" value="MreB"/>
</dbReference>
<feature type="binding site" evidence="6">
    <location>
        <begin position="167"/>
        <end position="169"/>
    </location>
    <ligand>
        <name>ATP</name>
        <dbReference type="ChEBI" id="CHEBI:30616"/>
    </ligand>
</feature>
<dbReference type="GO" id="GO:0005524">
    <property type="term" value="F:ATP binding"/>
    <property type="evidence" value="ECO:0007669"/>
    <property type="project" value="UniProtKB-KW"/>
</dbReference>
<evidence type="ECO:0000313" key="8">
    <source>
        <dbReference type="Proteomes" id="UP000320813"/>
    </source>
</evidence>
<keyword evidence="4 6" id="KW-0133">Cell shape</keyword>
<comment type="similarity">
    <text evidence="5 6">Belongs to the FtsA/MreB family.</text>
</comment>
<dbReference type="InterPro" id="IPR043129">
    <property type="entry name" value="ATPase_NBD"/>
</dbReference>
<sequence>MFIDNLIGLFSNDLAVDLGTANTLIYVKDKGVVSNEPSVVAVHIDSRGDKKILSVGKDAKKMLGRTPGNIVAIRPMKDGVIADFEVVEAMLKYFIRKIHNRKTMIRPRVIVAIPSGITAVERRAVKESAEAAGARVVYLLEEPVAAAIGAGLPITEAAGNMIVDIGGGTTEVAVISMSGIVYAKSLRVGGDKIDDAIIQYVKKKYNLLIGDRTAELVKMTIGTVYPVEEESKMNIKGRDLVSGIPKIIEITSSEVLEAISEPAGQIVDAIRTTLENIPPELSSDIVDRGIVLAGGGALLKNIDVLIREHTELPVIIADDPLTCVVRGAGKALNEINVLKDIMLEN</sequence>
<keyword evidence="1 6" id="KW-0963">Cytoplasm</keyword>
<name>A0A519BC82_9DELT</name>
<evidence type="ECO:0000256" key="5">
    <source>
        <dbReference type="ARBA" id="ARBA00023458"/>
    </source>
</evidence>
<dbReference type="Pfam" id="PF06723">
    <property type="entry name" value="MreB_Mbl"/>
    <property type="match status" value="1"/>
</dbReference>
<dbReference type="Proteomes" id="UP000320813">
    <property type="component" value="Unassembled WGS sequence"/>
</dbReference>
<dbReference type="PRINTS" id="PR01652">
    <property type="entry name" value="SHAPEPROTEIN"/>
</dbReference>
<feature type="binding site" evidence="6">
    <location>
        <begin position="20"/>
        <end position="22"/>
    </location>
    <ligand>
        <name>ATP</name>
        <dbReference type="ChEBI" id="CHEBI:30616"/>
    </ligand>
</feature>
<comment type="function">
    <text evidence="6">Forms membrane-associated dynamic filaments that are essential for cell shape determination. Acts by regulating cell wall synthesis and cell elongation, and thus cell shape. A feedback loop between cell geometry and MreB localization may maintain elongated cell shape by targeting cell wall growth to regions of negative cell wall curvature.</text>
</comment>
<protein>
    <recommendedName>
        <fullName evidence="6">Cell shape-determining protein MreB</fullName>
    </recommendedName>
</protein>
<accession>A0A519BC82</accession>
<evidence type="ECO:0000256" key="4">
    <source>
        <dbReference type="ARBA" id="ARBA00022960"/>
    </source>
</evidence>
<evidence type="ECO:0000313" key="7">
    <source>
        <dbReference type="EMBL" id="RZD14876.1"/>
    </source>
</evidence>
<dbReference type="HAMAP" id="MF_02207">
    <property type="entry name" value="MreB"/>
    <property type="match status" value="1"/>
</dbReference>
<reference evidence="7 8" key="1">
    <citation type="submission" date="2019-01" db="EMBL/GenBank/DDBJ databases">
        <title>Insights into ecological role of a new deltaproteobacterial order Candidatus Sinidesulfobacterales (Sva0485) by metagenomics and metatranscriptomics.</title>
        <authorList>
            <person name="Tan S."/>
            <person name="Liu J."/>
            <person name="Fang Y."/>
            <person name="Hedlund B.P."/>
            <person name="Lian Z.H."/>
            <person name="Huang L.Y."/>
            <person name="Li J.T."/>
            <person name="Huang L.N."/>
            <person name="Li W.J."/>
            <person name="Jiang H.C."/>
            <person name="Dong H.L."/>
            <person name="Shu W.S."/>
        </authorList>
    </citation>
    <scope>NUCLEOTIDE SEQUENCE [LARGE SCALE GENOMIC DNA]</scope>
    <source>
        <strain evidence="7">AP3</strain>
    </source>
</reference>
<dbReference type="CDD" id="cd10225">
    <property type="entry name" value="ASKHA_NBD_MreB-like"/>
    <property type="match status" value="1"/>
</dbReference>
<dbReference type="EMBL" id="SGBD01000001">
    <property type="protein sequence ID" value="RZD14876.1"/>
    <property type="molecule type" value="Genomic_DNA"/>
</dbReference>
<dbReference type="SUPFAM" id="SSF53067">
    <property type="entry name" value="Actin-like ATPase domain"/>
    <property type="match status" value="2"/>
</dbReference>
<dbReference type="Gene3D" id="3.30.420.40">
    <property type="match status" value="2"/>
</dbReference>
<evidence type="ECO:0000256" key="6">
    <source>
        <dbReference type="HAMAP-Rule" id="MF_02207"/>
    </source>
</evidence>
<comment type="subcellular location">
    <subcellularLocation>
        <location evidence="6">Cytoplasm</location>
    </subcellularLocation>
    <text evidence="6">Membrane-associated.</text>
</comment>
<feature type="binding site" evidence="6">
    <location>
        <begin position="295"/>
        <end position="298"/>
    </location>
    <ligand>
        <name>ATP</name>
        <dbReference type="ChEBI" id="CHEBI:30616"/>
    </ligand>
</feature>
<dbReference type="GO" id="GO:0000902">
    <property type="term" value="P:cell morphogenesis"/>
    <property type="evidence" value="ECO:0007669"/>
    <property type="project" value="InterPro"/>
</dbReference>
<dbReference type="GO" id="GO:0005737">
    <property type="term" value="C:cytoplasm"/>
    <property type="evidence" value="ECO:0007669"/>
    <property type="project" value="UniProtKB-SubCell"/>
</dbReference>
<gene>
    <name evidence="6" type="primary">mreB</name>
    <name evidence="7" type="ORF">EVJ47_00910</name>
</gene>